<evidence type="ECO:0000313" key="2">
    <source>
        <dbReference type="EMBL" id="KAF9691902.1"/>
    </source>
</evidence>
<name>A0A8H7IWF6_9PLEO</name>
<feature type="compositionally biased region" description="Polar residues" evidence="1">
    <location>
        <begin position="230"/>
        <end position="246"/>
    </location>
</feature>
<evidence type="ECO:0008006" key="4">
    <source>
        <dbReference type="Google" id="ProtNLM"/>
    </source>
</evidence>
<feature type="compositionally biased region" description="Polar residues" evidence="1">
    <location>
        <begin position="501"/>
        <end position="516"/>
    </location>
</feature>
<feature type="region of interest" description="Disordered" evidence="1">
    <location>
        <begin position="495"/>
        <end position="516"/>
    </location>
</feature>
<feature type="region of interest" description="Disordered" evidence="1">
    <location>
        <begin position="1"/>
        <end position="47"/>
    </location>
</feature>
<dbReference type="EMBL" id="RZGK01000019">
    <property type="protein sequence ID" value="KAF9691902.1"/>
    <property type="molecule type" value="Genomic_DNA"/>
</dbReference>
<accession>A0A8H7IWF6</accession>
<feature type="compositionally biased region" description="Low complexity" evidence="1">
    <location>
        <begin position="247"/>
        <end position="259"/>
    </location>
</feature>
<reference evidence="2" key="1">
    <citation type="submission" date="2018-12" db="EMBL/GenBank/DDBJ databases">
        <authorList>
            <person name="Syme R.A."/>
            <person name="Farfan-Caceres L."/>
            <person name="Lichtenzveig J."/>
        </authorList>
    </citation>
    <scope>NUCLEOTIDE SEQUENCE</scope>
    <source>
        <strain evidence="2">Al4</strain>
    </source>
</reference>
<dbReference type="InterPro" id="IPR046347">
    <property type="entry name" value="bZIP_sf"/>
</dbReference>
<gene>
    <name evidence="2" type="ORF">EKO04_009871</name>
</gene>
<dbReference type="SUPFAM" id="SSF57959">
    <property type="entry name" value="Leucine zipper domain"/>
    <property type="match status" value="1"/>
</dbReference>
<organism evidence="2 3">
    <name type="scientific">Ascochyta lentis</name>
    <dbReference type="NCBI Taxonomy" id="205686"/>
    <lineage>
        <taxon>Eukaryota</taxon>
        <taxon>Fungi</taxon>
        <taxon>Dikarya</taxon>
        <taxon>Ascomycota</taxon>
        <taxon>Pezizomycotina</taxon>
        <taxon>Dothideomycetes</taxon>
        <taxon>Pleosporomycetidae</taxon>
        <taxon>Pleosporales</taxon>
        <taxon>Pleosporineae</taxon>
        <taxon>Didymellaceae</taxon>
        <taxon>Ascochyta</taxon>
    </lineage>
</organism>
<evidence type="ECO:0000256" key="1">
    <source>
        <dbReference type="SAM" id="MobiDB-lite"/>
    </source>
</evidence>
<evidence type="ECO:0000313" key="3">
    <source>
        <dbReference type="Proteomes" id="UP000651452"/>
    </source>
</evidence>
<feature type="compositionally biased region" description="Basic and acidic residues" evidence="1">
    <location>
        <begin position="36"/>
        <end position="47"/>
    </location>
</feature>
<dbReference type="CDD" id="cd14688">
    <property type="entry name" value="bZIP_YAP"/>
    <property type="match status" value="1"/>
</dbReference>
<dbReference type="PANTHER" id="PTHR40618">
    <property type="entry name" value="B-ZIP TRANSCRIPTION FACTOR (EUROFUNG)-RELATED"/>
    <property type="match status" value="1"/>
</dbReference>
<sequence>MSGTAVTARPRKRSRTSEDGDKVAAVSTGKKARGRPRVDTQDATAADRRRTQIRLAQRAYRQRKETTISSLRQQSSQLHAIIDQMNKAFLRFNDLAVQSGLLLMNHELAAELERTNETFSNCSKTASEQILVSDEEDLNETGTTRRAQDPAAPIAAPSVQSSQAIEPQVKEQSWGYAATKHITERPRLRVDARQPQTYFSHISSSSYNLPEPSNNPQLLPRQFTVGEVQDQPSSANRSYQSHLTNEQSQAQQQQQQQEQPLPFGLVDIPSREQSPFVPPYIFPVDIPAMGAELPPAPRHSLKTTTSRPSISTLSTRTLPPAFTYSFDEVTFARRLTRATIEAGFLLLSTSGGPPAAISAKFKLSLPYLTLDEVRDRFKIVLSRGVDEDLDWYSTPFLHLGGAGTHYQRRDAYGKVIPLRNAWTVRQIGPLDKRMIRMENVADGQIQDFEGIDLEGFEGEWFDPHDVQGYLEEQWHCRIDPKSSFAECLIDSETIFPDDETGSPSMSHGSTASSTDFSVSPSVPHAFNASQPSHGLDTLFNNASVPHFLAAPNKQSLPDLSFDQTLGLDLAPSFDMGFAGSSGHGTLGLSVMGETERLAFVRQKPKKLAWVDVSKLIDSIIKQAVCIGRSPGFRRKDIDTAFREALIPAC</sequence>
<comment type="caution">
    <text evidence="2">The sequence shown here is derived from an EMBL/GenBank/DDBJ whole genome shotgun (WGS) entry which is preliminary data.</text>
</comment>
<reference evidence="2" key="2">
    <citation type="submission" date="2020-09" db="EMBL/GenBank/DDBJ databases">
        <title>Reference genome assembly for Australian Ascochyta lentis isolate Al4.</title>
        <authorList>
            <person name="Lee R.C."/>
            <person name="Farfan-Caceres L.M."/>
            <person name="Debler J.W."/>
            <person name="Williams A.H."/>
            <person name="Henares B.M."/>
        </authorList>
    </citation>
    <scope>NUCLEOTIDE SEQUENCE</scope>
    <source>
        <strain evidence="2">Al4</strain>
    </source>
</reference>
<keyword evidence="3" id="KW-1185">Reference proteome</keyword>
<feature type="region of interest" description="Disordered" evidence="1">
    <location>
        <begin position="227"/>
        <end position="259"/>
    </location>
</feature>
<dbReference type="Proteomes" id="UP000651452">
    <property type="component" value="Unassembled WGS sequence"/>
</dbReference>
<dbReference type="Gene3D" id="1.20.5.170">
    <property type="match status" value="1"/>
</dbReference>
<dbReference type="PANTHER" id="PTHR40618:SF1">
    <property type="entry name" value="B-ZIP TRANSCRIPTION FACTOR (EUROFUNG)"/>
    <property type="match status" value="1"/>
</dbReference>
<feature type="region of interest" description="Disordered" evidence="1">
    <location>
        <begin position="136"/>
        <end position="165"/>
    </location>
</feature>
<dbReference type="OrthoDB" id="3555317at2759"/>
<proteinExistence type="predicted"/>
<dbReference type="GO" id="GO:0003700">
    <property type="term" value="F:DNA-binding transcription factor activity"/>
    <property type="evidence" value="ECO:0007669"/>
    <property type="project" value="InterPro"/>
</dbReference>
<protein>
    <recommendedName>
        <fullName evidence="4">BZIP domain-containing protein</fullName>
    </recommendedName>
</protein>
<dbReference type="AlphaFoldDB" id="A0A8H7IWF6"/>